<name>A0AAD9Z8H6_9LECA</name>
<organism evidence="3 4">
    <name type="scientific">Lepraria neglecta</name>
    <dbReference type="NCBI Taxonomy" id="209136"/>
    <lineage>
        <taxon>Eukaryota</taxon>
        <taxon>Fungi</taxon>
        <taxon>Dikarya</taxon>
        <taxon>Ascomycota</taxon>
        <taxon>Pezizomycotina</taxon>
        <taxon>Lecanoromycetes</taxon>
        <taxon>OSLEUM clade</taxon>
        <taxon>Lecanoromycetidae</taxon>
        <taxon>Lecanorales</taxon>
        <taxon>Lecanorineae</taxon>
        <taxon>Stereocaulaceae</taxon>
        <taxon>Lepraria</taxon>
    </lineage>
</organism>
<feature type="compositionally biased region" description="Polar residues" evidence="1">
    <location>
        <begin position="687"/>
        <end position="701"/>
    </location>
</feature>
<evidence type="ECO:0000259" key="2">
    <source>
        <dbReference type="Pfam" id="PF12770"/>
    </source>
</evidence>
<dbReference type="Pfam" id="PF12770">
    <property type="entry name" value="CHAT"/>
    <property type="match status" value="1"/>
</dbReference>
<sequence>MHGDRSCSTPFTSPIVLNLNIRDDWDDCGGDSGQYSPLSRAKSLLQRLQETIGASDCFSPLTEELYATPFYRGSSTECTSESGVASDPEGSLEKSVVQEAFQFYEVARTCFERPGSVRGVAAAILREACLRQALTMPAGYIGTRKEVQQISNLFSRAEFLFAACGDIWNQRLAQTHRISVYARNFDRLALGLEIGRWGRETGNDEYTLRFGLLALRLARHARNVRGQIHEARHHVHIALAIFDAGTRRSSAMLQSLALEIDCLASLGDYQSALLKLDDMKGLLRNVVALFFEDLEAHGDKMLEDPYGLQERICAHQHSIKKTCELAFSIVPHYTKDIAGIEGVIGDLMRRVKELDFSEFSHTSTTVWLARQEERLRFVRASIAVDKTEFSTNSAGDGLAPVLEEALCVTDESTPTARLYCVNLKSRIGEMGEAAAVLSSVKDDVVFPTDLPEDLVSKHYLVQKEVQGQELLLGACIQVKDWERGSSVMDALEKLSPGYFTNVSSYTRIPPWQRCLWAGLVMEGLGHLGLALRFLTQSRYFFSLSQDLRQAMSGTGERLVQLQTGGGRLTNSFIRVLLLLRDQGTYEHDLQPLSSSRVNLTTFNAFAEPLEYLSGDPEADALVALETDRMGLFNELESSPSDMDRAQLIRDQYHMQLLLDLKSLPRPRTKEEDIELERLESEKEDAQNRLQTASMTRDWTQGPQPSKDGIWELIIESGALDKAIAIYISVDEDGMALFGINEKGVEHASFNSTANTRCIRKLVKICLHEFTVSEGRASWMDAFEPLVLLSTAILGPLEEAIAAVEHIIFISSGDLTRFPFGTLIFKSAHLIMQKGVSQAPSLYGLLYLITRDTNKSSIGKFSVVAKPGSLREARKTGEPELPMAGIEAILLAYFFGTEPRNAADMTREDFMQEFESCNWLHLGTHGSLDLEAPFHSSLSLKEKLRVLDLLAIQSTVKVVVFSACLSGLGKATDRGDVLGFSHAVLAAGANAYIGALWHSNDLATLVHMFLFYWGLIHHEDRVSIATLWHRATLALFSLKKENNEGITGMIDAFVNGWDAAEEEGLRPETFVRNGRRKLLDLKDEIESSGSEIDFIHPYFWAPFIIMGNAEQYYMAQTGDHDSIDQNSSSTRREE</sequence>
<dbReference type="Proteomes" id="UP001276659">
    <property type="component" value="Unassembled WGS sequence"/>
</dbReference>
<evidence type="ECO:0000313" key="4">
    <source>
        <dbReference type="Proteomes" id="UP001276659"/>
    </source>
</evidence>
<gene>
    <name evidence="3" type="ORF">OEA41_006158</name>
</gene>
<feature type="domain" description="CHAT" evidence="2">
    <location>
        <begin position="787"/>
        <end position="1107"/>
    </location>
</feature>
<dbReference type="InterPro" id="IPR024983">
    <property type="entry name" value="CHAT_dom"/>
</dbReference>
<comment type="caution">
    <text evidence="3">The sequence shown here is derived from an EMBL/GenBank/DDBJ whole genome shotgun (WGS) entry which is preliminary data.</text>
</comment>
<feature type="region of interest" description="Disordered" evidence="1">
    <location>
        <begin position="679"/>
        <end position="701"/>
    </location>
</feature>
<evidence type="ECO:0000313" key="3">
    <source>
        <dbReference type="EMBL" id="KAK3172833.1"/>
    </source>
</evidence>
<evidence type="ECO:0000256" key="1">
    <source>
        <dbReference type="SAM" id="MobiDB-lite"/>
    </source>
</evidence>
<keyword evidence="4" id="KW-1185">Reference proteome</keyword>
<accession>A0AAD9Z8H6</accession>
<proteinExistence type="predicted"/>
<dbReference type="AlphaFoldDB" id="A0AAD9Z8H6"/>
<dbReference type="EMBL" id="JASNWA010000007">
    <property type="protein sequence ID" value="KAK3172833.1"/>
    <property type="molecule type" value="Genomic_DNA"/>
</dbReference>
<protein>
    <recommendedName>
        <fullName evidence="2">CHAT domain-containing protein</fullName>
    </recommendedName>
</protein>
<reference evidence="3" key="1">
    <citation type="submission" date="2022-11" db="EMBL/GenBank/DDBJ databases">
        <title>Chromosomal genome sequence assembly and mating type (MAT) locus characterization of the leprose asexual lichenized fungus Lepraria neglecta (Nyl.) Erichsen.</title>
        <authorList>
            <person name="Allen J.L."/>
            <person name="Pfeffer B."/>
        </authorList>
    </citation>
    <scope>NUCLEOTIDE SEQUENCE</scope>
    <source>
        <strain evidence="3">Allen 5258</strain>
    </source>
</reference>